<evidence type="ECO:0000313" key="2">
    <source>
        <dbReference type="Proteomes" id="UP001434883"/>
    </source>
</evidence>
<organism evidence="1 2">
    <name type="scientific">Xenoophorus captivus</name>
    <dbReference type="NCBI Taxonomy" id="1517983"/>
    <lineage>
        <taxon>Eukaryota</taxon>
        <taxon>Metazoa</taxon>
        <taxon>Chordata</taxon>
        <taxon>Craniata</taxon>
        <taxon>Vertebrata</taxon>
        <taxon>Euteleostomi</taxon>
        <taxon>Actinopterygii</taxon>
        <taxon>Neopterygii</taxon>
        <taxon>Teleostei</taxon>
        <taxon>Neoteleostei</taxon>
        <taxon>Acanthomorphata</taxon>
        <taxon>Ovalentaria</taxon>
        <taxon>Atherinomorphae</taxon>
        <taxon>Cyprinodontiformes</taxon>
        <taxon>Goodeidae</taxon>
        <taxon>Xenoophorus</taxon>
    </lineage>
</organism>
<dbReference type="EMBL" id="JAHRIN010017206">
    <property type="protein sequence ID" value="MEQ2196949.1"/>
    <property type="molecule type" value="Genomic_DNA"/>
</dbReference>
<accession>A0ABV0QM84</accession>
<name>A0ABV0QM84_9TELE</name>
<gene>
    <name evidence="1" type="ORF">XENOCAPTIV_019042</name>
</gene>
<proteinExistence type="predicted"/>
<comment type="caution">
    <text evidence="1">The sequence shown here is derived from an EMBL/GenBank/DDBJ whole genome shotgun (WGS) entry which is preliminary data.</text>
</comment>
<evidence type="ECO:0000313" key="1">
    <source>
        <dbReference type="EMBL" id="MEQ2196949.1"/>
    </source>
</evidence>
<protein>
    <submittedName>
        <fullName evidence="1">Uncharacterized protein</fullName>
    </submittedName>
</protein>
<dbReference type="Proteomes" id="UP001434883">
    <property type="component" value="Unassembled WGS sequence"/>
</dbReference>
<reference evidence="1 2" key="1">
    <citation type="submission" date="2021-06" db="EMBL/GenBank/DDBJ databases">
        <authorList>
            <person name="Palmer J.M."/>
        </authorList>
    </citation>
    <scope>NUCLEOTIDE SEQUENCE [LARGE SCALE GENOMIC DNA]</scope>
    <source>
        <strain evidence="1 2">XC_2019</strain>
        <tissue evidence="1">Muscle</tissue>
    </source>
</reference>
<sequence>MHTLSTCGRCLTHTPKNVVTFHFNMLVVFIQLPVREDLYRSQQICMHKRMCVPVCVFSLALDLALTPEHRPLFACLSGWCSMDSSAMLKQGKHLERDNGSLDF</sequence>
<keyword evidence="2" id="KW-1185">Reference proteome</keyword>